<feature type="compositionally biased region" description="Basic and acidic residues" evidence="1">
    <location>
        <begin position="112"/>
        <end position="123"/>
    </location>
</feature>
<dbReference type="AlphaFoldDB" id="A0A6J3LQP2"/>
<organism evidence="3">
    <name type="scientific">Dissoconium aciculare CBS 342.82</name>
    <dbReference type="NCBI Taxonomy" id="1314786"/>
    <lineage>
        <taxon>Eukaryota</taxon>
        <taxon>Fungi</taxon>
        <taxon>Dikarya</taxon>
        <taxon>Ascomycota</taxon>
        <taxon>Pezizomycotina</taxon>
        <taxon>Dothideomycetes</taxon>
        <taxon>Dothideomycetidae</taxon>
        <taxon>Mycosphaerellales</taxon>
        <taxon>Dissoconiaceae</taxon>
        <taxon>Dissoconium</taxon>
    </lineage>
</organism>
<accession>A0A6J3LQP2</accession>
<evidence type="ECO:0000256" key="1">
    <source>
        <dbReference type="SAM" id="MobiDB-lite"/>
    </source>
</evidence>
<dbReference type="RefSeq" id="XP_033454984.1">
    <property type="nucleotide sequence ID" value="XM_033599087.1"/>
</dbReference>
<proteinExistence type="predicted"/>
<protein>
    <submittedName>
        <fullName evidence="3">Uncharacterized protein</fullName>
    </submittedName>
</protein>
<reference evidence="3" key="2">
    <citation type="submission" date="2020-04" db="EMBL/GenBank/DDBJ databases">
        <authorList>
            <consortium name="NCBI Genome Project"/>
        </authorList>
    </citation>
    <scope>NUCLEOTIDE SEQUENCE</scope>
    <source>
        <strain evidence="3">CBS 342.82</strain>
    </source>
</reference>
<evidence type="ECO:0000313" key="3">
    <source>
        <dbReference type="RefSeq" id="XP_033454984.1"/>
    </source>
</evidence>
<gene>
    <name evidence="3" type="ORF">K489DRAFT_136127</name>
</gene>
<evidence type="ECO:0000313" key="2">
    <source>
        <dbReference type="Proteomes" id="UP000504637"/>
    </source>
</evidence>
<dbReference type="GeneID" id="54356886"/>
<sequence length="251" mass="28994">MADVNQGTHAVDDHLPNQGTFTLRVRDDRIQCTCLPGSSRVAKDMILCVIDTNQLVWSHQPCQVEELNYRPRNVWPGLSDIWLASRAVLSKDTGQIKPPHMIDNENSTLSRTRGDKGKPHEQSERHRLFKHVTTTFRCDASCTGSNRLCDYFWCKKCCGWQHRACMRYGEPGDRGGPVCNVCYKHFFDHIHEYRAWQKQRQLEVVRHAWAFIVAPENQCQTWRLNLVKGFLWGFFVEVCPFCQVGGCHDTA</sequence>
<keyword evidence="2" id="KW-1185">Reference proteome</keyword>
<name>A0A6J3LQP2_9PEZI</name>
<reference evidence="3" key="1">
    <citation type="submission" date="2020-01" db="EMBL/GenBank/DDBJ databases">
        <authorList>
            <consortium name="DOE Joint Genome Institute"/>
            <person name="Haridas S."/>
            <person name="Albert R."/>
            <person name="Binder M."/>
            <person name="Bloem J."/>
            <person name="Labutti K."/>
            <person name="Salamov A."/>
            <person name="Andreopoulos B."/>
            <person name="Baker S.E."/>
            <person name="Barry K."/>
            <person name="Bills G."/>
            <person name="Bluhm B.H."/>
            <person name="Cannon C."/>
            <person name="Castanera R."/>
            <person name="Culley D.E."/>
            <person name="Daum C."/>
            <person name="Ezra D."/>
            <person name="Gonzalez J.B."/>
            <person name="Henrissat B."/>
            <person name="Kuo A."/>
            <person name="Liang C."/>
            <person name="Lipzen A."/>
            <person name="Lutzoni F."/>
            <person name="Magnuson J."/>
            <person name="Mondo S."/>
            <person name="Nolan M."/>
            <person name="Ohm R."/>
            <person name="Pangilinan J."/>
            <person name="Park H.-J."/>
            <person name="Ramirez L."/>
            <person name="Alfaro M."/>
            <person name="Sun H."/>
            <person name="Tritt A."/>
            <person name="Yoshinaga Y."/>
            <person name="Zwiers L.-H."/>
            <person name="Turgeon B.G."/>
            <person name="Goodwin S.B."/>
            <person name="Spatafora J.W."/>
            <person name="Crous P.W."/>
            <person name="Grigoriev I.V."/>
        </authorList>
    </citation>
    <scope>NUCLEOTIDE SEQUENCE</scope>
    <source>
        <strain evidence="3">CBS 342.82</strain>
    </source>
</reference>
<dbReference type="OrthoDB" id="3650937at2759"/>
<feature type="region of interest" description="Disordered" evidence="1">
    <location>
        <begin position="94"/>
        <end position="123"/>
    </location>
</feature>
<dbReference type="Proteomes" id="UP000504637">
    <property type="component" value="Unplaced"/>
</dbReference>
<reference evidence="3" key="3">
    <citation type="submission" date="2025-08" db="UniProtKB">
        <authorList>
            <consortium name="RefSeq"/>
        </authorList>
    </citation>
    <scope>IDENTIFICATION</scope>
    <source>
        <strain evidence="3">CBS 342.82</strain>
    </source>
</reference>